<dbReference type="EMBL" id="LT554417">
    <property type="protein sequence ID" value="SAM05026.1"/>
    <property type="molecule type" value="Genomic_DNA"/>
</dbReference>
<evidence type="ECO:0000259" key="8">
    <source>
        <dbReference type="Pfam" id="PF17048"/>
    </source>
</evidence>
<keyword evidence="6" id="KW-0732">Signal</keyword>
<feature type="signal peptide" evidence="6">
    <location>
        <begin position="1"/>
        <end position="22"/>
    </location>
</feature>
<protein>
    <recommendedName>
        <fullName evidence="5">Neutral ceramidase</fullName>
        <ecNumber evidence="5">3.5.1.23</ecNumber>
    </recommendedName>
</protein>
<evidence type="ECO:0000313" key="10">
    <source>
        <dbReference type="Proteomes" id="UP000078561"/>
    </source>
</evidence>
<dbReference type="PANTHER" id="PTHR12670:SF1">
    <property type="entry name" value="NEUTRAL CERAMIDASE"/>
    <property type="match status" value="1"/>
</dbReference>
<comment type="cofactor">
    <cofactor evidence="4">
        <name>Zn(2+)</name>
        <dbReference type="ChEBI" id="CHEBI:29105"/>
    </cofactor>
    <text evidence="4">Binds 1 zinc ion per subunit.</text>
</comment>
<dbReference type="InterPro" id="IPR038445">
    <property type="entry name" value="NCDase_C_sf"/>
</dbReference>
<evidence type="ECO:0000256" key="5">
    <source>
        <dbReference type="RuleBase" id="RU366019"/>
    </source>
</evidence>
<feature type="binding site" evidence="4">
    <location>
        <position position="520"/>
    </location>
    <ligand>
        <name>Zn(2+)</name>
        <dbReference type="ChEBI" id="CHEBI:29105"/>
    </ligand>
</feature>
<feature type="domain" description="Neutral/alkaline non-lysosomal ceramidase N-terminal" evidence="7">
    <location>
        <begin position="24"/>
        <end position="549"/>
    </location>
</feature>
<dbReference type="InterPro" id="IPR006823">
    <property type="entry name" value="Ceramidase_alk"/>
</dbReference>
<evidence type="ECO:0000256" key="4">
    <source>
        <dbReference type="PIRSR" id="PIRSR606823-2"/>
    </source>
</evidence>
<dbReference type="GO" id="GO:0017040">
    <property type="term" value="F:N-acylsphingosine amidohydrolase activity"/>
    <property type="evidence" value="ECO:0007669"/>
    <property type="project" value="UniProtKB-UniRule"/>
</dbReference>
<dbReference type="OMA" id="WTQVRSD"/>
<dbReference type="InParanoid" id="A0A163JVL9"/>
<dbReference type="EC" id="3.5.1.23" evidence="5"/>
<evidence type="ECO:0000256" key="2">
    <source>
        <dbReference type="ARBA" id="ARBA00022801"/>
    </source>
</evidence>
<keyword evidence="10" id="KW-1185">Reference proteome</keyword>
<feature type="binding site" evidence="4">
    <location>
        <position position="479"/>
    </location>
    <ligand>
        <name>Zn(2+)</name>
        <dbReference type="ChEBI" id="CHEBI:29105"/>
    </ligand>
</feature>
<keyword evidence="4" id="KW-0862">Zinc</keyword>
<feature type="chain" id="PRO_5007843521" description="Neutral ceramidase" evidence="6">
    <location>
        <begin position="23"/>
        <end position="712"/>
    </location>
</feature>
<feature type="domain" description="Neutral/alkaline non-lysosomal ceramidase C-terminal" evidence="8">
    <location>
        <begin position="602"/>
        <end position="708"/>
    </location>
</feature>
<dbReference type="OrthoDB" id="191371at2759"/>
<feature type="binding site" evidence="4">
    <location>
        <position position="127"/>
    </location>
    <ligand>
        <name>Zn(2+)</name>
        <dbReference type="ChEBI" id="CHEBI:29105"/>
    </ligand>
</feature>
<dbReference type="GO" id="GO:0016020">
    <property type="term" value="C:membrane"/>
    <property type="evidence" value="ECO:0007669"/>
    <property type="project" value="GOC"/>
</dbReference>
<reference evidence="9" key="1">
    <citation type="submission" date="2016-04" db="EMBL/GenBank/DDBJ databases">
        <authorList>
            <person name="Evans L.H."/>
            <person name="Alamgir A."/>
            <person name="Owens N."/>
            <person name="Weber N.D."/>
            <person name="Virtaneva K."/>
            <person name="Barbian K."/>
            <person name="Babar A."/>
            <person name="Rosenke K."/>
        </authorList>
    </citation>
    <scope>NUCLEOTIDE SEQUENCE [LARGE SCALE GENOMIC DNA]</scope>
    <source>
        <strain evidence="9">CBS 101.48</strain>
    </source>
</reference>
<comment type="catalytic activity">
    <reaction evidence="5">
        <text>an N-acylsphing-4-enine + H2O = sphing-4-enine + a fatty acid</text>
        <dbReference type="Rhea" id="RHEA:20856"/>
        <dbReference type="ChEBI" id="CHEBI:15377"/>
        <dbReference type="ChEBI" id="CHEBI:28868"/>
        <dbReference type="ChEBI" id="CHEBI:52639"/>
        <dbReference type="ChEBI" id="CHEBI:57756"/>
        <dbReference type="EC" id="3.5.1.23"/>
    </reaction>
</comment>
<dbReference type="GO" id="GO:0046512">
    <property type="term" value="P:sphingosine biosynthetic process"/>
    <property type="evidence" value="ECO:0007669"/>
    <property type="project" value="TreeGrafter"/>
</dbReference>
<sequence>MQLYSTFLLVAILCTIHTCVYSHLIGTGKADITGPVAEIHLFGYAEMDQIANGILQRCYARAYIVVDDDSMPDGSNNDQLTGNRIVFVNVDLQSMSLTVKARVIQRLQLMFGPDMYSMQNVMISSTHTHSNTGGYLEHFLYEIPVKGWLEETVQAVVSGIVNSIVKAHYHLEKGHVTFNTHELLDTNINRSPSAYSANPPEERAQYTHNVDKDMTLLGFHTDDRDLGLINWFAVHGVSVNKTNRLVNGDNKGYASYSVEKNKKFTNTTVSTSSDIFVAAFAQSNEGDVSPHTLGFFCTGTDQPCDGTKSSKCPWRSTCQGRGPGWKVGHLDSNRVIGENQAAKAIALYLESKGKPQHTLSGPIDYKQVYWNVPETKIVQPDGSIHALCKPAMGLSFIAGTTDAEPGIGVYQETTHMPWYWRLIRIFIKTPTPTQALCHAPKPIIFDTGEMNVPHAWQPHILDLQLLRLGDVYIAGVPAEFTTMSGRRLRKAIKRTLVKHGGDPSSIRVILSGPANGYSSYVATYEEYQVQRFEGAATIYGPHTLEGYIQVFQALATSMVTHAPITLPNTIIQPPPNTASSQAPLTTHFDPLKMTMAGRRLYFDLTPRRGTDHPIFSFGFGDVIQDVSEQEYHPSTHDVVVISVTFVAGNPRHNPKADGSFLTVEQKQNDGGWKTIRNDHDYDTRFRWNLKSKLFGQSEAIVEWEISNQTERK</sequence>
<comment type="similarity">
    <text evidence="1 5">Belongs to the neutral ceramidase family.</text>
</comment>
<name>A0A163JVL9_ABSGL</name>
<proteinExistence type="inferred from homology"/>
<evidence type="ECO:0000256" key="6">
    <source>
        <dbReference type="SAM" id="SignalP"/>
    </source>
</evidence>
<feature type="binding site" evidence="4">
    <location>
        <position position="235"/>
    </location>
    <ligand>
        <name>Zn(2+)</name>
        <dbReference type="ChEBI" id="CHEBI:29105"/>
    </ligand>
</feature>
<keyword evidence="2 5" id="KW-0378">Hydrolase</keyword>
<evidence type="ECO:0000259" key="7">
    <source>
        <dbReference type="Pfam" id="PF04734"/>
    </source>
</evidence>
<dbReference type="GO" id="GO:0042759">
    <property type="term" value="P:long-chain fatty acid biosynthetic process"/>
    <property type="evidence" value="ECO:0007669"/>
    <property type="project" value="TreeGrafter"/>
</dbReference>
<feature type="active site" description="Nucleophile" evidence="3">
    <location>
        <position position="289"/>
    </location>
</feature>
<dbReference type="InterPro" id="IPR031331">
    <property type="entry name" value="NEUT/ALK_ceramidase_C"/>
</dbReference>
<keyword evidence="5" id="KW-0443">Lipid metabolism</keyword>
<evidence type="ECO:0000256" key="3">
    <source>
        <dbReference type="PIRSR" id="PIRSR606823-1"/>
    </source>
</evidence>
<dbReference type="Proteomes" id="UP000078561">
    <property type="component" value="Unassembled WGS sequence"/>
</dbReference>
<dbReference type="Pfam" id="PF17048">
    <property type="entry name" value="Ceramidse_alk_C"/>
    <property type="match status" value="1"/>
</dbReference>
<gene>
    <name evidence="9" type="primary">ABSGL_10892.1 scaffold 12033</name>
</gene>
<dbReference type="GO" id="GO:0005576">
    <property type="term" value="C:extracellular region"/>
    <property type="evidence" value="ECO:0007669"/>
    <property type="project" value="TreeGrafter"/>
</dbReference>
<evidence type="ECO:0000256" key="1">
    <source>
        <dbReference type="ARBA" id="ARBA00009835"/>
    </source>
</evidence>
<dbReference type="PANTHER" id="PTHR12670">
    <property type="entry name" value="CERAMIDASE"/>
    <property type="match status" value="1"/>
</dbReference>
<dbReference type="STRING" id="4829.A0A163JVL9"/>
<evidence type="ECO:0000313" key="9">
    <source>
        <dbReference type="EMBL" id="SAM05026.1"/>
    </source>
</evidence>
<keyword evidence="4" id="KW-0479">Metal-binding</keyword>
<keyword evidence="5" id="KW-0746">Sphingolipid metabolism</keyword>
<dbReference type="AlphaFoldDB" id="A0A163JVL9"/>
<dbReference type="Gene3D" id="2.60.40.2300">
    <property type="entry name" value="Neutral/alkaline non-lysosomal ceramidase, C-terminal domain"/>
    <property type="match status" value="1"/>
</dbReference>
<dbReference type="Pfam" id="PF04734">
    <property type="entry name" value="Ceramidase_alk"/>
    <property type="match status" value="1"/>
</dbReference>
<dbReference type="InterPro" id="IPR031329">
    <property type="entry name" value="NEUT/ALK_ceramidase_N"/>
</dbReference>
<organism evidence="9">
    <name type="scientific">Absidia glauca</name>
    <name type="common">Pin mould</name>
    <dbReference type="NCBI Taxonomy" id="4829"/>
    <lineage>
        <taxon>Eukaryota</taxon>
        <taxon>Fungi</taxon>
        <taxon>Fungi incertae sedis</taxon>
        <taxon>Mucoromycota</taxon>
        <taxon>Mucoromycotina</taxon>
        <taxon>Mucoromycetes</taxon>
        <taxon>Mucorales</taxon>
        <taxon>Cunninghamellaceae</taxon>
        <taxon>Absidia</taxon>
    </lineage>
</organism>
<dbReference type="GO" id="GO:0046514">
    <property type="term" value="P:ceramide catabolic process"/>
    <property type="evidence" value="ECO:0007669"/>
    <property type="project" value="InterPro"/>
</dbReference>
<dbReference type="GO" id="GO:0046872">
    <property type="term" value="F:metal ion binding"/>
    <property type="evidence" value="ECO:0007669"/>
    <property type="project" value="UniProtKB-KW"/>
</dbReference>
<accession>A0A163JVL9</accession>